<sequence>MTGRPAPRAWTSIATMSRTSGSGWVPLPNACLKPDVALAEKVSGRVEVQTVMEKRFSVMQVRAKP</sequence>
<gene>
    <name evidence="1" type="ORF">NFI88_06785</name>
</gene>
<keyword evidence="2" id="KW-1185">Reference proteome</keyword>
<dbReference type="EMBL" id="JAMZEJ010000004">
    <property type="protein sequence ID" value="MCQ8240549.1"/>
    <property type="molecule type" value="Genomic_DNA"/>
</dbReference>
<evidence type="ECO:0000313" key="2">
    <source>
        <dbReference type="Proteomes" id="UP001524547"/>
    </source>
</evidence>
<comment type="caution">
    <text evidence="1">The sequence shown here is derived from an EMBL/GenBank/DDBJ whole genome shotgun (WGS) entry which is preliminary data.</text>
</comment>
<dbReference type="Proteomes" id="UP001524547">
    <property type="component" value="Unassembled WGS sequence"/>
</dbReference>
<proteinExistence type="predicted"/>
<accession>A0ABT1VW26</accession>
<reference evidence="1 2" key="1">
    <citation type="submission" date="2022-06" db="EMBL/GenBank/DDBJ databases">
        <title>Rhizosaccharibacter gen. nov. sp. nov. KSS12, endophytic bacteria isolated from sugarcane.</title>
        <authorList>
            <person name="Pitiwittayakul N."/>
        </authorList>
    </citation>
    <scope>NUCLEOTIDE SEQUENCE [LARGE SCALE GENOMIC DNA]</scope>
    <source>
        <strain evidence="1 2">KSS12</strain>
    </source>
</reference>
<protein>
    <submittedName>
        <fullName evidence="1">Uncharacterized protein</fullName>
    </submittedName>
</protein>
<evidence type="ECO:0000313" key="1">
    <source>
        <dbReference type="EMBL" id="MCQ8240549.1"/>
    </source>
</evidence>
<name>A0ABT1VW26_9PROT</name>
<dbReference type="RefSeq" id="WP_422919299.1">
    <property type="nucleotide sequence ID" value="NZ_JAMZEJ010000004.1"/>
</dbReference>
<organism evidence="1 2">
    <name type="scientific">Rhizosaccharibacter radicis</name>
    <dbReference type="NCBI Taxonomy" id="2782605"/>
    <lineage>
        <taxon>Bacteria</taxon>
        <taxon>Pseudomonadati</taxon>
        <taxon>Pseudomonadota</taxon>
        <taxon>Alphaproteobacteria</taxon>
        <taxon>Acetobacterales</taxon>
        <taxon>Acetobacteraceae</taxon>
        <taxon>Rhizosaccharibacter</taxon>
    </lineage>
</organism>